<sequence length="167" mass="18554">MKTFLNTALLAATLLAMPLAAHALDKPQGRAILTLTGLVSEKNAGNDVQFDSKMIDALPQVKMTVPTPWYKTAQTFEGPLFRDVLKAAGANGKKLYVVALNDYAAEIPLSDLSKYDVILARKINGKVLSVRDKGPLFVMYPFNKNPELQTKDIYSRCVWQVNRIRVE</sequence>
<protein>
    <submittedName>
        <fullName evidence="3">Molybdopterin-dependent oxidoreductase</fullName>
    </submittedName>
</protein>
<evidence type="ECO:0000313" key="4">
    <source>
        <dbReference type="Proteomes" id="UP001595636"/>
    </source>
</evidence>
<name>A0ABV7TR86_9NEIS</name>
<dbReference type="InterPro" id="IPR000572">
    <property type="entry name" value="OxRdtase_Mopterin-bd_dom"/>
</dbReference>
<dbReference type="EMBL" id="JBHRYH010000008">
    <property type="protein sequence ID" value="MFC3625218.1"/>
    <property type="molecule type" value="Genomic_DNA"/>
</dbReference>
<evidence type="ECO:0000256" key="1">
    <source>
        <dbReference type="SAM" id="SignalP"/>
    </source>
</evidence>
<gene>
    <name evidence="3" type="ORF">ACFOKJ_03535</name>
</gene>
<evidence type="ECO:0000313" key="3">
    <source>
        <dbReference type="EMBL" id="MFC3625218.1"/>
    </source>
</evidence>
<keyword evidence="4" id="KW-1185">Reference proteome</keyword>
<dbReference type="Pfam" id="PF00174">
    <property type="entry name" value="Oxidored_molyb"/>
    <property type="match status" value="1"/>
</dbReference>
<proteinExistence type="predicted"/>
<dbReference type="Gene3D" id="3.90.420.10">
    <property type="entry name" value="Oxidoreductase, molybdopterin-binding domain"/>
    <property type="match status" value="1"/>
</dbReference>
<comment type="caution">
    <text evidence="3">The sequence shown here is derived from an EMBL/GenBank/DDBJ whole genome shotgun (WGS) entry which is preliminary data.</text>
</comment>
<dbReference type="SUPFAM" id="SSF56524">
    <property type="entry name" value="Oxidoreductase molybdopterin-binding domain"/>
    <property type="match status" value="1"/>
</dbReference>
<evidence type="ECO:0000259" key="2">
    <source>
        <dbReference type="Pfam" id="PF00174"/>
    </source>
</evidence>
<keyword evidence="1" id="KW-0732">Signal</keyword>
<dbReference type="Proteomes" id="UP001595636">
    <property type="component" value="Unassembled WGS sequence"/>
</dbReference>
<feature type="domain" description="Oxidoreductase molybdopterin-binding" evidence="2">
    <location>
        <begin position="66"/>
        <end position="140"/>
    </location>
</feature>
<feature type="chain" id="PRO_5046123663" evidence="1">
    <location>
        <begin position="24"/>
        <end position="167"/>
    </location>
</feature>
<dbReference type="RefSeq" id="WP_390276703.1">
    <property type="nucleotide sequence ID" value="NZ_JBHRYH010000008.1"/>
</dbReference>
<feature type="signal peptide" evidence="1">
    <location>
        <begin position="1"/>
        <end position="23"/>
    </location>
</feature>
<organism evidence="3 4">
    <name type="scientific">Vogesella amnigena</name>
    <dbReference type="NCBI Taxonomy" id="1507449"/>
    <lineage>
        <taxon>Bacteria</taxon>
        <taxon>Pseudomonadati</taxon>
        <taxon>Pseudomonadota</taxon>
        <taxon>Betaproteobacteria</taxon>
        <taxon>Neisseriales</taxon>
        <taxon>Chromobacteriaceae</taxon>
        <taxon>Vogesella</taxon>
    </lineage>
</organism>
<dbReference type="InterPro" id="IPR036374">
    <property type="entry name" value="OxRdtase_Mopterin-bd_sf"/>
</dbReference>
<reference evidence="4" key="1">
    <citation type="journal article" date="2019" name="Int. J. Syst. Evol. Microbiol.">
        <title>The Global Catalogue of Microorganisms (GCM) 10K type strain sequencing project: providing services to taxonomists for standard genome sequencing and annotation.</title>
        <authorList>
            <consortium name="The Broad Institute Genomics Platform"/>
            <consortium name="The Broad Institute Genome Sequencing Center for Infectious Disease"/>
            <person name="Wu L."/>
            <person name="Ma J."/>
        </authorList>
    </citation>
    <scope>NUCLEOTIDE SEQUENCE [LARGE SCALE GENOMIC DNA]</scope>
    <source>
        <strain evidence="4">KCTC 42195</strain>
    </source>
</reference>
<accession>A0ABV7TR86</accession>